<evidence type="ECO:0000256" key="1">
    <source>
        <dbReference type="SAM" id="MobiDB-lite"/>
    </source>
</evidence>
<gene>
    <name evidence="2" type="ORF">BJ508DRAFT_335483</name>
</gene>
<accession>A0A3N4HJ63</accession>
<sequence>MPSRIKFITSLLPNLDHLVHLHLGGWKRMHKQAQLPPHPFITGVAEAQPDAPAAATTASIYLSYTDIYYGILGLYENHRKWTDRMKTGTRVVEAKFRELSTTETGTFYWEPLFLDAIKDYPMKKKDYEWEAQRAVILAAYRNKNLPPEQQIQQQSASSVSRPAIAGTPPPTFTAVNKAAAAPPSKPTGAVKVKSTIRHRK</sequence>
<feature type="compositionally biased region" description="Low complexity" evidence="1">
    <location>
        <begin position="149"/>
        <end position="160"/>
    </location>
</feature>
<keyword evidence="3" id="KW-1185">Reference proteome</keyword>
<feature type="region of interest" description="Disordered" evidence="1">
    <location>
        <begin position="147"/>
        <end position="200"/>
    </location>
</feature>
<dbReference type="AlphaFoldDB" id="A0A3N4HJ63"/>
<protein>
    <submittedName>
        <fullName evidence="2">Uncharacterized protein</fullName>
    </submittedName>
</protein>
<dbReference type="EMBL" id="ML119886">
    <property type="protein sequence ID" value="RPA72000.1"/>
    <property type="molecule type" value="Genomic_DNA"/>
</dbReference>
<organism evidence="2 3">
    <name type="scientific">Ascobolus immersus RN42</name>
    <dbReference type="NCBI Taxonomy" id="1160509"/>
    <lineage>
        <taxon>Eukaryota</taxon>
        <taxon>Fungi</taxon>
        <taxon>Dikarya</taxon>
        <taxon>Ascomycota</taxon>
        <taxon>Pezizomycotina</taxon>
        <taxon>Pezizomycetes</taxon>
        <taxon>Pezizales</taxon>
        <taxon>Ascobolaceae</taxon>
        <taxon>Ascobolus</taxon>
    </lineage>
</organism>
<dbReference type="Proteomes" id="UP000275078">
    <property type="component" value="Unassembled WGS sequence"/>
</dbReference>
<reference evidence="2 3" key="1">
    <citation type="journal article" date="2018" name="Nat. Ecol. Evol.">
        <title>Pezizomycetes genomes reveal the molecular basis of ectomycorrhizal truffle lifestyle.</title>
        <authorList>
            <person name="Murat C."/>
            <person name="Payen T."/>
            <person name="Noel B."/>
            <person name="Kuo A."/>
            <person name="Morin E."/>
            <person name="Chen J."/>
            <person name="Kohler A."/>
            <person name="Krizsan K."/>
            <person name="Balestrini R."/>
            <person name="Da Silva C."/>
            <person name="Montanini B."/>
            <person name="Hainaut M."/>
            <person name="Levati E."/>
            <person name="Barry K.W."/>
            <person name="Belfiori B."/>
            <person name="Cichocki N."/>
            <person name="Clum A."/>
            <person name="Dockter R.B."/>
            <person name="Fauchery L."/>
            <person name="Guy J."/>
            <person name="Iotti M."/>
            <person name="Le Tacon F."/>
            <person name="Lindquist E.A."/>
            <person name="Lipzen A."/>
            <person name="Malagnac F."/>
            <person name="Mello A."/>
            <person name="Molinier V."/>
            <person name="Miyauchi S."/>
            <person name="Poulain J."/>
            <person name="Riccioni C."/>
            <person name="Rubini A."/>
            <person name="Sitrit Y."/>
            <person name="Splivallo R."/>
            <person name="Traeger S."/>
            <person name="Wang M."/>
            <person name="Zifcakova L."/>
            <person name="Wipf D."/>
            <person name="Zambonelli A."/>
            <person name="Paolocci F."/>
            <person name="Nowrousian M."/>
            <person name="Ottonello S."/>
            <person name="Baldrian P."/>
            <person name="Spatafora J.W."/>
            <person name="Henrissat B."/>
            <person name="Nagy L.G."/>
            <person name="Aury J.M."/>
            <person name="Wincker P."/>
            <person name="Grigoriev I.V."/>
            <person name="Bonfante P."/>
            <person name="Martin F.M."/>
        </authorList>
    </citation>
    <scope>NUCLEOTIDE SEQUENCE [LARGE SCALE GENOMIC DNA]</scope>
    <source>
        <strain evidence="2 3">RN42</strain>
    </source>
</reference>
<evidence type="ECO:0000313" key="2">
    <source>
        <dbReference type="EMBL" id="RPA72000.1"/>
    </source>
</evidence>
<proteinExistence type="predicted"/>
<name>A0A3N4HJ63_ASCIM</name>
<evidence type="ECO:0000313" key="3">
    <source>
        <dbReference type="Proteomes" id="UP000275078"/>
    </source>
</evidence>